<feature type="domain" description="NAD-dependent epimerase/dehydratase" evidence="3">
    <location>
        <begin position="5"/>
        <end position="241"/>
    </location>
</feature>
<dbReference type="InterPro" id="IPR001509">
    <property type="entry name" value="Epimerase_deHydtase"/>
</dbReference>
<dbReference type="Gene3D" id="3.40.50.720">
    <property type="entry name" value="NAD(P)-binding Rossmann-like Domain"/>
    <property type="match status" value="1"/>
</dbReference>
<dbReference type="Proteomes" id="UP000574690">
    <property type="component" value="Unassembled WGS sequence"/>
</dbReference>
<dbReference type="Pfam" id="PF01370">
    <property type="entry name" value="Epimerase"/>
    <property type="match status" value="1"/>
</dbReference>
<dbReference type="PANTHER" id="PTHR10366:SF564">
    <property type="entry name" value="STEROL-4-ALPHA-CARBOXYLATE 3-DEHYDROGENASE, DECARBOXYLATING"/>
    <property type="match status" value="1"/>
</dbReference>
<name>A0A850C2K4_9ACTN</name>
<dbReference type="SUPFAM" id="SSF51735">
    <property type="entry name" value="NAD(P)-binding Rossmann-fold domains"/>
    <property type="match status" value="1"/>
</dbReference>
<evidence type="ECO:0000256" key="1">
    <source>
        <dbReference type="ARBA" id="ARBA00023002"/>
    </source>
</evidence>
<gene>
    <name evidence="4" type="ORF">HOQ43_02640</name>
</gene>
<accession>A0A850C2K4</accession>
<dbReference type="AlphaFoldDB" id="A0A850C2K4"/>
<keyword evidence="1" id="KW-0560">Oxidoreductase</keyword>
<dbReference type="InterPro" id="IPR050425">
    <property type="entry name" value="NAD(P)_dehydrat-like"/>
</dbReference>
<protein>
    <submittedName>
        <fullName evidence="4">NAD-dependent epimerase/dehydratase family protein</fullName>
    </submittedName>
</protein>
<dbReference type="PANTHER" id="PTHR10366">
    <property type="entry name" value="NAD DEPENDENT EPIMERASE/DEHYDRATASE"/>
    <property type="match status" value="1"/>
</dbReference>
<dbReference type="InterPro" id="IPR036291">
    <property type="entry name" value="NAD(P)-bd_dom_sf"/>
</dbReference>
<proteinExistence type="inferred from homology"/>
<organism evidence="4 5">
    <name type="scientific">Glycomyces artemisiae</name>
    <dbReference type="NCBI Taxonomy" id="1076443"/>
    <lineage>
        <taxon>Bacteria</taxon>
        <taxon>Bacillati</taxon>
        <taxon>Actinomycetota</taxon>
        <taxon>Actinomycetes</taxon>
        <taxon>Glycomycetales</taxon>
        <taxon>Glycomycetaceae</taxon>
        <taxon>Glycomyces</taxon>
    </lineage>
</organism>
<evidence type="ECO:0000256" key="2">
    <source>
        <dbReference type="ARBA" id="ARBA00023445"/>
    </source>
</evidence>
<dbReference type="FunFam" id="3.40.50.720:FF:000336">
    <property type="entry name" value="Aldehyde reductase"/>
    <property type="match status" value="1"/>
</dbReference>
<evidence type="ECO:0000259" key="3">
    <source>
        <dbReference type="Pfam" id="PF01370"/>
    </source>
</evidence>
<evidence type="ECO:0000313" key="4">
    <source>
        <dbReference type="EMBL" id="NUQ87348.1"/>
    </source>
</evidence>
<evidence type="ECO:0000313" key="5">
    <source>
        <dbReference type="Proteomes" id="UP000574690"/>
    </source>
</evidence>
<reference evidence="4 5" key="1">
    <citation type="submission" date="2020-05" db="EMBL/GenBank/DDBJ databases">
        <title>DNA-SIP metagenomic assembled genomes.</title>
        <authorList>
            <person name="Yu J."/>
        </authorList>
    </citation>
    <scope>NUCLEOTIDE SEQUENCE [LARGE SCALE GENOMIC DNA]</scope>
    <source>
        <strain evidence="4">Bin5.27</strain>
    </source>
</reference>
<sequence length="339" mass="35528">MGEKVLVTGGTGYVGGWAIVALLERGYDVRTTVRSSGKEAVVRAAVASAVDPGDRLGFAHADLLKDEGWDAAMDGIDFVLHVASPLGDERSRDAEALIAPARDGALRVLGAAARAGVKRVVMTSAANAASPASYAVEGVTDETLWTVDSPSLPAYRRSKTIAEKAAWDYMAANPGATELTTVLPGAVLGPVLTADNVGTAAIVQRMLRGTMPGAPRIGLEVVDVRDLVDLHLRAMTSPEAAGQRFLGTGPFIWMGDIAEVLHDRLGDAAAKVSTRVLPNLVVRLASVFDPSLRAITVSLGRRNRHSTAKAEQVLGWVPRPAEETVVDCARSLIAHGASS</sequence>
<dbReference type="GO" id="GO:0016616">
    <property type="term" value="F:oxidoreductase activity, acting on the CH-OH group of donors, NAD or NADP as acceptor"/>
    <property type="evidence" value="ECO:0007669"/>
    <property type="project" value="TreeGrafter"/>
</dbReference>
<comment type="similarity">
    <text evidence="2">Belongs to the NAD(P)-dependent epimerase/dehydratase family. Dihydroflavonol-4-reductase subfamily.</text>
</comment>
<comment type="caution">
    <text evidence="4">The sequence shown here is derived from an EMBL/GenBank/DDBJ whole genome shotgun (WGS) entry which is preliminary data.</text>
</comment>
<dbReference type="EMBL" id="JABFXE010000114">
    <property type="protein sequence ID" value="NUQ87348.1"/>
    <property type="molecule type" value="Genomic_DNA"/>
</dbReference>